<gene>
    <name evidence="1" type="ORF">Daus18300_002220</name>
</gene>
<reference evidence="1 2" key="1">
    <citation type="journal article" date="2024" name="IMA Fungus">
        <title>IMA Genome - F19 : A genome assembly and annotation guide to empower mycologists, including annotated draft genome sequences of Ceratocystis pirilliformis, Diaporthe australafricana, Fusarium ophioides, Paecilomyces lecythidis, and Sporothrix stenoceras.</title>
        <authorList>
            <person name="Aylward J."/>
            <person name="Wilson A.M."/>
            <person name="Visagie C.M."/>
            <person name="Spraker J."/>
            <person name="Barnes I."/>
            <person name="Buitendag C."/>
            <person name="Ceriani C."/>
            <person name="Del Mar Angel L."/>
            <person name="du Plessis D."/>
            <person name="Fuchs T."/>
            <person name="Gasser K."/>
            <person name="Kramer D."/>
            <person name="Li W."/>
            <person name="Munsamy K."/>
            <person name="Piso A."/>
            <person name="Price J.L."/>
            <person name="Sonnekus B."/>
            <person name="Thomas C."/>
            <person name="van der Nest A."/>
            <person name="van Dijk A."/>
            <person name="van Heerden A."/>
            <person name="van Vuuren N."/>
            <person name="Yilmaz N."/>
            <person name="Duong T.A."/>
            <person name="van der Merwe N.A."/>
            <person name="Wingfield M.J."/>
            <person name="Wingfield B.D."/>
        </authorList>
    </citation>
    <scope>NUCLEOTIDE SEQUENCE [LARGE SCALE GENOMIC DNA]</scope>
    <source>
        <strain evidence="1 2">CMW 18300</strain>
    </source>
</reference>
<organism evidence="1 2">
    <name type="scientific">Diaporthe australafricana</name>
    <dbReference type="NCBI Taxonomy" id="127596"/>
    <lineage>
        <taxon>Eukaryota</taxon>
        <taxon>Fungi</taxon>
        <taxon>Dikarya</taxon>
        <taxon>Ascomycota</taxon>
        <taxon>Pezizomycotina</taxon>
        <taxon>Sordariomycetes</taxon>
        <taxon>Sordariomycetidae</taxon>
        <taxon>Diaporthales</taxon>
        <taxon>Diaporthaceae</taxon>
        <taxon>Diaporthe</taxon>
    </lineage>
</organism>
<comment type="caution">
    <text evidence="1">The sequence shown here is derived from an EMBL/GenBank/DDBJ whole genome shotgun (WGS) entry which is preliminary data.</text>
</comment>
<keyword evidence="2" id="KW-1185">Reference proteome</keyword>
<sequence length="95" mass="10840">MDKNIILALVVDIIKIRSLQNKDAMAIFGNNTDTVDRFFASPSVIDRVYHFVVQKLAGEFLQKFTQSFDGTEIPQACYDFPALEPGLQCPNWREE</sequence>
<name>A0ABR3XQJ9_9PEZI</name>
<dbReference type="EMBL" id="JAWRVE010000013">
    <property type="protein sequence ID" value="KAL1877867.1"/>
    <property type="molecule type" value="Genomic_DNA"/>
</dbReference>
<proteinExistence type="predicted"/>
<evidence type="ECO:0000313" key="1">
    <source>
        <dbReference type="EMBL" id="KAL1877867.1"/>
    </source>
</evidence>
<accession>A0ABR3XQJ9</accession>
<evidence type="ECO:0000313" key="2">
    <source>
        <dbReference type="Proteomes" id="UP001583177"/>
    </source>
</evidence>
<dbReference type="Proteomes" id="UP001583177">
    <property type="component" value="Unassembled WGS sequence"/>
</dbReference>
<protein>
    <submittedName>
        <fullName evidence="1">Uncharacterized protein</fullName>
    </submittedName>
</protein>